<evidence type="ECO:0000256" key="2">
    <source>
        <dbReference type="SAM" id="SignalP"/>
    </source>
</evidence>
<dbReference type="RefSeq" id="XP_040672689.1">
    <property type="nucleotide sequence ID" value="XM_040810883.1"/>
</dbReference>
<dbReference type="Proteomes" id="UP000184073">
    <property type="component" value="Unassembled WGS sequence"/>
</dbReference>
<feature type="chain" id="PRO_5009887334" evidence="2">
    <location>
        <begin position="26"/>
        <end position="113"/>
    </location>
</feature>
<sequence>MGCSWRGRAGMWLAVASTLILLVGADKLQSQNLEIPTMQFQTRSASHTDYVGQVSAVGSNLWSSGSLWIWCSGGRKGEKEGPSPPDRPFVAKLSRLKREPENEAKPKSPKDGA</sequence>
<dbReference type="EMBL" id="KV878136">
    <property type="protein sequence ID" value="OJJ06927.1"/>
    <property type="molecule type" value="Genomic_DNA"/>
</dbReference>
<feature type="signal peptide" evidence="2">
    <location>
        <begin position="1"/>
        <end position="25"/>
    </location>
</feature>
<gene>
    <name evidence="3" type="ORF">ASPVEDRAFT_346988</name>
</gene>
<proteinExistence type="predicted"/>
<dbReference type="GeneID" id="63726394"/>
<keyword evidence="2" id="KW-0732">Signal</keyword>
<dbReference type="AlphaFoldDB" id="A0A1L9PZI0"/>
<evidence type="ECO:0000313" key="3">
    <source>
        <dbReference type="EMBL" id="OJJ06927.1"/>
    </source>
</evidence>
<evidence type="ECO:0000256" key="1">
    <source>
        <dbReference type="SAM" id="MobiDB-lite"/>
    </source>
</evidence>
<reference evidence="4" key="1">
    <citation type="journal article" date="2017" name="Genome Biol.">
        <title>Comparative genomics reveals high biological diversity and specific adaptations in the industrially and medically important fungal genus Aspergillus.</title>
        <authorList>
            <person name="de Vries R.P."/>
            <person name="Riley R."/>
            <person name="Wiebenga A."/>
            <person name="Aguilar-Osorio G."/>
            <person name="Amillis S."/>
            <person name="Uchima C.A."/>
            <person name="Anderluh G."/>
            <person name="Asadollahi M."/>
            <person name="Askin M."/>
            <person name="Barry K."/>
            <person name="Battaglia E."/>
            <person name="Bayram O."/>
            <person name="Benocci T."/>
            <person name="Braus-Stromeyer S.A."/>
            <person name="Caldana C."/>
            <person name="Canovas D."/>
            <person name="Cerqueira G.C."/>
            <person name="Chen F."/>
            <person name="Chen W."/>
            <person name="Choi C."/>
            <person name="Clum A."/>
            <person name="Dos Santos R.A."/>
            <person name="Damasio A.R."/>
            <person name="Diallinas G."/>
            <person name="Emri T."/>
            <person name="Fekete E."/>
            <person name="Flipphi M."/>
            <person name="Freyberg S."/>
            <person name="Gallo A."/>
            <person name="Gournas C."/>
            <person name="Habgood R."/>
            <person name="Hainaut M."/>
            <person name="Harispe M.L."/>
            <person name="Henrissat B."/>
            <person name="Hilden K.S."/>
            <person name="Hope R."/>
            <person name="Hossain A."/>
            <person name="Karabika E."/>
            <person name="Karaffa L."/>
            <person name="Karanyi Z."/>
            <person name="Krasevec N."/>
            <person name="Kuo A."/>
            <person name="Kusch H."/>
            <person name="LaButti K."/>
            <person name="Lagendijk E.L."/>
            <person name="Lapidus A."/>
            <person name="Levasseur A."/>
            <person name="Lindquist E."/>
            <person name="Lipzen A."/>
            <person name="Logrieco A.F."/>
            <person name="MacCabe A."/>
            <person name="Maekelae M.R."/>
            <person name="Malavazi I."/>
            <person name="Melin P."/>
            <person name="Meyer V."/>
            <person name="Mielnichuk N."/>
            <person name="Miskei M."/>
            <person name="Molnar A.P."/>
            <person name="Mule G."/>
            <person name="Ngan C.Y."/>
            <person name="Orejas M."/>
            <person name="Orosz E."/>
            <person name="Ouedraogo J.P."/>
            <person name="Overkamp K.M."/>
            <person name="Park H.-S."/>
            <person name="Perrone G."/>
            <person name="Piumi F."/>
            <person name="Punt P.J."/>
            <person name="Ram A.F."/>
            <person name="Ramon A."/>
            <person name="Rauscher S."/>
            <person name="Record E."/>
            <person name="Riano-Pachon D.M."/>
            <person name="Robert V."/>
            <person name="Roehrig J."/>
            <person name="Ruller R."/>
            <person name="Salamov A."/>
            <person name="Salih N.S."/>
            <person name="Samson R.A."/>
            <person name="Sandor E."/>
            <person name="Sanguinetti M."/>
            <person name="Schuetze T."/>
            <person name="Sepcic K."/>
            <person name="Shelest E."/>
            <person name="Sherlock G."/>
            <person name="Sophianopoulou V."/>
            <person name="Squina F.M."/>
            <person name="Sun H."/>
            <person name="Susca A."/>
            <person name="Todd R.B."/>
            <person name="Tsang A."/>
            <person name="Unkles S.E."/>
            <person name="van de Wiele N."/>
            <person name="van Rossen-Uffink D."/>
            <person name="Oliveira J.V."/>
            <person name="Vesth T.C."/>
            <person name="Visser J."/>
            <person name="Yu J.-H."/>
            <person name="Zhou M."/>
            <person name="Andersen M.R."/>
            <person name="Archer D.B."/>
            <person name="Baker S.E."/>
            <person name="Benoit I."/>
            <person name="Brakhage A.A."/>
            <person name="Braus G.H."/>
            <person name="Fischer R."/>
            <person name="Frisvad J.C."/>
            <person name="Goldman G.H."/>
            <person name="Houbraken J."/>
            <person name="Oakley B."/>
            <person name="Pocsi I."/>
            <person name="Scazzocchio C."/>
            <person name="Seiboth B."/>
            <person name="vanKuyk P.A."/>
            <person name="Wortman J."/>
            <person name="Dyer P.S."/>
            <person name="Grigoriev I.V."/>
        </authorList>
    </citation>
    <scope>NUCLEOTIDE SEQUENCE [LARGE SCALE GENOMIC DNA]</scope>
    <source>
        <strain evidence="4">CBS 583.65</strain>
    </source>
</reference>
<keyword evidence="4" id="KW-1185">Reference proteome</keyword>
<dbReference type="VEuPathDB" id="FungiDB:ASPVEDRAFT_346988"/>
<feature type="region of interest" description="Disordered" evidence="1">
    <location>
        <begin position="74"/>
        <end position="113"/>
    </location>
</feature>
<accession>A0A1L9PZI0</accession>
<feature type="compositionally biased region" description="Basic and acidic residues" evidence="1">
    <location>
        <begin position="96"/>
        <end position="113"/>
    </location>
</feature>
<protein>
    <submittedName>
        <fullName evidence="3">Uncharacterized protein</fullName>
    </submittedName>
</protein>
<evidence type="ECO:0000313" key="4">
    <source>
        <dbReference type="Proteomes" id="UP000184073"/>
    </source>
</evidence>
<name>A0A1L9PZI0_ASPVE</name>
<organism evidence="3 4">
    <name type="scientific">Aspergillus versicolor CBS 583.65</name>
    <dbReference type="NCBI Taxonomy" id="1036611"/>
    <lineage>
        <taxon>Eukaryota</taxon>
        <taxon>Fungi</taxon>
        <taxon>Dikarya</taxon>
        <taxon>Ascomycota</taxon>
        <taxon>Pezizomycotina</taxon>
        <taxon>Eurotiomycetes</taxon>
        <taxon>Eurotiomycetidae</taxon>
        <taxon>Eurotiales</taxon>
        <taxon>Aspergillaceae</taxon>
        <taxon>Aspergillus</taxon>
        <taxon>Aspergillus subgen. Nidulantes</taxon>
    </lineage>
</organism>